<dbReference type="GO" id="GO:0008237">
    <property type="term" value="F:metallopeptidase activity"/>
    <property type="evidence" value="ECO:0007669"/>
    <property type="project" value="UniProtKB-KW"/>
</dbReference>
<dbReference type="AlphaFoldDB" id="A0A0A8HQK2"/>
<dbReference type="GO" id="GO:0006508">
    <property type="term" value="P:proteolysis"/>
    <property type="evidence" value="ECO:0007669"/>
    <property type="project" value="UniProtKB-KW"/>
</dbReference>
<reference evidence="1 2" key="1">
    <citation type="journal article" date="2016" name="Front. Microbiol.">
        <title>Comprehensive Phylogenetic Analysis of Bovine Non-aureus Staphylococci Species Based on Whole-Genome Sequencing.</title>
        <authorList>
            <person name="Naushad S."/>
            <person name="Barkema H.W."/>
            <person name="Luby C."/>
            <person name="Condas L.A."/>
            <person name="Nobrega D.B."/>
            <person name="Carson D.A."/>
            <person name="De Buck J."/>
        </authorList>
    </citation>
    <scope>NUCLEOTIDE SEQUENCE [LARGE SCALE GENOMIC DNA]</scope>
    <source>
        <strain evidence="1 2">SNUC 5959</strain>
    </source>
</reference>
<dbReference type="KEGG" id="shu:SHYC_08015"/>
<evidence type="ECO:0000313" key="1">
    <source>
        <dbReference type="EMBL" id="RIO46643.1"/>
    </source>
</evidence>
<dbReference type="RefSeq" id="WP_039646018.1">
    <property type="nucleotide sequence ID" value="NZ_CP008747.1"/>
</dbReference>
<gene>
    <name evidence="1" type="ORF">BUZ57_03925</name>
</gene>
<comment type="caution">
    <text evidence="1">The sequence shown here is derived from an EMBL/GenBank/DDBJ whole genome shotgun (WGS) entry which is preliminary data.</text>
</comment>
<keyword evidence="1" id="KW-0645">Protease</keyword>
<dbReference type="Pfam" id="PF10460">
    <property type="entry name" value="Peptidase_M30"/>
    <property type="match status" value="1"/>
</dbReference>
<sequence>MINKKKLVTSLVTSSLLATFTLGSFADAHTYIINNEDINKNAQESSIGTLKQNNFKQSTIDSMKPRNLQSFQEDKVFKAPKEKTPITERARKSENALSNSKLNDVRSFTTVNMRTNENERTAAKLKYNGKNTNVWVADNYITDKQAKNIGEEFDNKIDPLVKEKFGEPSDVDHDGKVNILVYDIKDDFETTGSYTGGYFHPRDLYDVPHSNKAEVFYMDTYPSMGTDKNNLNEKKVYSTLAHEYQHMVNANQKLLKEQKEDGMDVWLDEAFAMASEHMYLQKPLDHRIEYYNNSTSIANGHSLIKWNHRGDVLSNYALSYLFSQYLSAQSDNGDKIFKEILQDPANTSEALENAIHKHVDPKMSLGEFMTNFRVALEKKEATGLHGFNGAPGLNSISPKPVRELPQTLAPQGSVMFETTSPIKVPKDKDEKVNYVKVK</sequence>
<accession>A0A0A8HQK2</accession>
<dbReference type="SMR" id="A0A0A8HQK2"/>
<dbReference type="HOGENOM" id="CLU_625433_0_0_9"/>
<dbReference type="GeneID" id="41073385"/>
<evidence type="ECO:0000313" key="2">
    <source>
        <dbReference type="Proteomes" id="UP000285625"/>
    </source>
</evidence>
<name>A0A0A8HQK2_STAHY</name>
<proteinExistence type="predicted"/>
<dbReference type="InterPro" id="IPR019501">
    <property type="entry name" value="Peptidase_M30_hyicolysin"/>
</dbReference>
<organism evidence="1 2">
    <name type="scientific">Staphylococcus hyicus</name>
    <dbReference type="NCBI Taxonomy" id="1284"/>
    <lineage>
        <taxon>Bacteria</taxon>
        <taxon>Bacillati</taxon>
        <taxon>Bacillota</taxon>
        <taxon>Bacilli</taxon>
        <taxon>Bacillales</taxon>
        <taxon>Staphylococcaceae</taxon>
        <taxon>Staphylococcus</taxon>
    </lineage>
</organism>
<dbReference type="Proteomes" id="UP000285625">
    <property type="component" value="Unassembled WGS sequence"/>
</dbReference>
<keyword evidence="1" id="KW-0482">Metalloprotease</keyword>
<keyword evidence="1" id="KW-0378">Hydrolase</keyword>
<dbReference type="EMBL" id="QXVO01000008">
    <property type="protein sequence ID" value="RIO46643.1"/>
    <property type="molecule type" value="Genomic_DNA"/>
</dbReference>
<protein>
    <submittedName>
        <fullName evidence="1">Neutral metalloprotease</fullName>
    </submittedName>
</protein>